<comment type="caution">
    <text evidence="2">The sequence shown here is derived from an EMBL/GenBank/DDBJ whole genome shotgun (WGS) entry which is preliminary data.</text>
</comment>
<reference evidence="3 4" key="2">
    <citation type="submission" date="2024-07" db="EMBL/GenBank/DDBJ databases">
        <authorList>
            <person name="Akdeniz Z."/>
        </authorList>
    </citation>
    <scope>NUCLEOTIDE SEQUENCE [LARGE SCALE GENOMIC DNA]</scope>
</reference>
<feature type="coiled-coil region" evidence="1">
    <location>
        <begin position="318"/>
        <end position="349"/>
    </location>
</feature>
<gene>
    <name evidence="2" type="ORF">HINF_LOCUS23098</name>
    <name evidence="3" type="ORF">HINF_LOCUS62432</name>
</gene>
<dbReference type="AlphaFoldDB" id="A0AA86PBF9"/>
<keyword evidence="4" id="KW-1185">Reference proteome</keyword>
<protein>
    <submittedName>
        <fullName evidence="2">Uncharacterized protein</fullName>
    </submittedName>
</protein>
<evidence type="ECO:0000313" key="3">
    <source>
        <dbReference type="EMBL" id="CAL6084912.1"/>
    </source>
</evidence>
<evidence type="ECO:0000313" key="4">
    <source>
        <dbReference type="Proteomes" id="UP001642409"/>
    </source>
</evidence>
<name>A0AA86PBF9_9EUKA</name>
<organism evidence="2">
    <name type="scientific">Hexamita inflata</name>
    <dbReference type="NCBI Taxonomy" id="28002"/>
    <lineage>
        <taxon>Eukaryota</taxon>
        <taxon>Metamonada</taxon>
        <taxon>Diplomonadida</taxon>
        <taxon>Hexamitidae</taxon>
        <taxon>Hexamitinae</taxon>
        <taxon>Hexamita</taxon>
    </lineage>
</organism>
<accession>A0AA86PBF9</accession>
<reference evidence="2" key="1">
    <citation type="submission" date="2023-06" db="EMBL/GenBank/DDBJ databases">
        <authorList>
            <person name="Kurt Z."/>
        </authorList>
    </citation>
    <scope>NUCLEOTIDE SEQUENCE</scope>
</reference>
<dbReference type="EMBL" id="CATOUU010000613">
    <property type="protein sequence ID" value="CAI9935453.1"/>
    <property type="molecule type" value="Genomic_DNA"/>
</dbReference>
<proteinExistence type="predicted"/>
<keyword evidence="1" id="KW-0175">Coiled coil</keyword>
<evidence type="ECO:0000313" key="2">
    <source>
        <dbReference type="EMBL" id="CAI9935453.1"/>
    </source>
</evidence>
<dbReference type="EMBL" id="CAXDID020000382">
    <property type="protein sequence ID" value="CAL6084912.1"/>
    <property type="molecule type" value="Genomic_DNA"/>
</dbReference>
<dbReference type="Proteomes" id="UP001642409">
    <property type="component" value="Unassembled WGS sequence"/>
</dbReference>
<sequence length="349" mass="40126">MQYRVGYDNGPLKLSDLHIDFSHMGGKMCYDLQYEIPDIKCQVCGRNSMCLIQYVSQKSSDSLHRIVYVFLCNSAHYRDSIRVLTYNKNIIVPEKDTSVSITAPTWEEDIDMNNLLGMTAQMQTAAPAPAPNVFKQNTPLDPIEFKVRKQNTCLEPHDIFTENTESKMNDFFQGAVDVIMDGENTKFTDVLLTQFNGACFIAGYDRNPLSFQKCISKLFKGQFEEDKYKLNRNFEEAEEAEEIEVINDNGPDVSIDDKCDCKFCKEFHQKYVHEMDLFSTMIWVLKMDQSEESAEFKAIYVFGSRNLENGIHEGCAVAMDDDEDVKELLKELKKKKEKEEAKNQKASEI</sequence>
<evidence type="ECO:0000256" key="1">
    <source>
        <dbReference type="SAM" id="Coils"/>
    </source>
</evidence>